<dbReference type="RefSeq" id="WP_013565258.1">
    <property type="nucleotide sequence ID" value="NC_014962.1"/>
</dbReference>
<evidence type="ECO:0000313" key="4">
    <source>
        <dbReference type="Proteomes" id="UP000008631"/>
    </source>
</evidence>
<sequence length="74" mass="7774">MRTFAQGLNDRGQITGYGNLVSGGIRGFVLTPLNGSDAIPEPGTLALASIALLAGMGGWINRCRRQRSTMEPLG</sequence>
<proteinExistence type="predicted"/>
<feature type="domain" description="Ice-binding protein C-terminal" evidence="2">
    <location>
        <begin position="38"/>
        <end position="57"/>
    </location>
</feature>
<evidence type="ECO:0000313" key="3">
    <source>
        <dbReference type="EMBL" id="ADV62970.1"/>
    </source>
</evidence>
<dbReference type="InParanoid" id="E8QWS0"/>
<dbReference type="Proteomes" id="UP000008631">
    <property type="component" value="Chromosome"/>
</dbReference>
<name>E8QWS0_ISOPI</name>
<accession>E8QWS0</accession>
<gene>
    <name evidence="3" type="ordered locus">Isop_2394</name>
</gene>
<evidence type="ECO:0000256" key="1">
    <source>
        <dbReference type="SAM" id="Phobius"/>
    </source>
</evidence>
<dbReference type="InterPro" id="IPR013424">
    <property type="entry name" value="Ice-binding_C"/>
</dbReference>
<dbReference type="Pfam" id="PF07589">
    <property type="entry name" value="PEP-CTERM"/>
    <property type="match status" value="1"/>
</dbReference>
<dbReference type="NCBIfam" id="TIGR02595">
    <property type="entry name" value="PEP_CTERM"/>
    <property type="match status" value="1"/>
</dbReference>
<organism evidence="3 4">
    <name type="scientific">Isosphaera pallida (strain ATCC 43644 / DSM 9630 / IS1B)</name>
    <dbReference type="NCBI Taxonomy" id="575540"/>
    <lineage>
        <taxon>Bacteria</taxon>
        <taxon>Pseudomonadati</taxon>
        <taxon>Planctomycetota</taxon>
        <taxon>Planctomycetia</taxon>
        <taxon>Isosphaerales</taxon>
        <taxon>Isosphaeraceae</taxon>
        <taxon>Isosphaera</taxon>
    </lineage>
</organism>
<keyword evidence="1" id="KW-0812">Transmembrane</keyword>
<dbReference type="EMBL" id="CP002353">
    <property type="protein sequence ID" value="ADV62970.1"/>
    <property type="molecule type" value="Genomic_DNA"/>
</dbReference>
<dbReference type="HOGENOM" id="CLU_2682867_0_0_0"/>
<reference key="1">
    <citation type="submission" date="2010-11" db="EMBL/GenBank/DDBJ databases">
        <title>The complete sequence of chromosome of Isophaera pallida ATCC 43644.</title>
        <authorList>
            <consortium name="US DOE Joint Genome Institute (JGI-PGF)"/>
            <person name="Lucas S."/>
            <person name="Copeland A."/>
            <person name="Lapidus A."/>
            <person name="Bruce D."/>
            <person name="Goodwin L."/>
            <person name="Pitluck S."/>
            <person name="Kyrpides N."/>
            <person name="Mavromatis K."/>
            <person name="Pagani I."/>
            <person name="Ivanova N."/>
            <person name="Saunders E."/>
            <person name="Brettin T."/>
            <person name="Detter J.C."/>
            <person name="Han C."/>
            <person name="Tapia R."/>
            <person name="Land M."/>
            <person name="Hauser L."/>
            <person name="Markowitz V."/>
            <person name="Cheng J.-F."/>
            <person name="Hugenholtz P."/>
            <person name="Woyke T."/>
            <person name="Wu D."/>
            <person name="Eisen J.A."/>
        </authorList>
    </citation>
    <scope>NUCLEOTIDE SEQUENCE</scope>
    <source>
        <strain>ATCC 43644</strain>
    </source>
</reference>
<reference evidence="3 4" key="2">
    <citation type="journal article" date="2011" name="Stand. Genomic Sci.">
        <title>Complete genome sequence of Isosphaera pallida type strain (IS1B).</title>
        <authorList>
            <consortium name="US DOE Joint Genome Institute (JGI-PGF)"/>
            <person name="Goker M."/>
            <person name="Cleland D."/>
            <person name="Saunders E."/>
            <person name="Lapidus A."/>
            <person name="Nolan M."/>
            <person name="Lucas S."/>
            <person name="Hammon N."/>
            <person name="Deshpande S."/>
            <person name="Cheng J.F."/>
            <person name="Tapia R."/>
            <person name="Han C."/>
            <person name="Goodwin L."/>
            <person name="Pitluck S."/>
            <person name="Liolios K."/>
            <person name="Pagani I."/>
            <person name="Ivanova N."/>
            <person name="Mavromatis K."/>
            <person name="Pati A."/>
            <person name="Chen A."/>
            <person name="Palaniappan K."/>
            <person name="Land M."/>
            <person name="Hauser L."/>
            <person name="Chang Y.J."/>
            <person name="Jeffries C.D."/>
            <person name="Detter J.C."/>
            <person name="Beck B."/>
            <person name="Woyke T."/>
            <person name="Bristow J."/>
            <person name="Eisen J.A."/>
            <person name="Markowitz V."/>
            <person name="Hugenholtz P."/>
            <person name="Kyrpides N.C."/>
            <person name="Klenk H.P."/>
        </authorList>
    </citation>
    <scope>NUCLEOTIDE SEQUENCE [LARGE SCALE GENOMIC DNA]</scope>
    <source>
        <strain evidence="4">ATCC 43644 / DSM 9630 / IS1B</strain>
    </source>
</reference>
<feature type="transmembrane region" description="Helical" evidence="1">
    <location>
        <begin position="43"/>
        <end position="60"/>
    </location>
</feature>
<keyword evidence="1" id="KW-0472">Membrane</keyword>
<keyword evidence="1" id="KW-1133">Transmembrane helix</keyword>
<protein>
    <recommendedName>
        <fullName evidence="2">Ice-binding protein C-terminal domain-containing protein</fullName>
    </recommendedName>
</protein>
<evidence type="ECO:0000259" key="2">
    <source>
        <dbReference type="Pfam" id="PF07589"/>
    </source>
</evidence>
<dbReference type="AlphaFoldDB" id="E8QWS0"/>
<dbReference type="KEGG" id="ipa:Isop_2394"/>
<keyword evidence="4" id="KW-1185">Reference proteome</keyword>